<evidence type="ECO:0000259" key="3">
    <source>
        <dbReference type="Pfam" id="PF26526"/>
    </source>
</evidence>
<dbReference type="EMBL" id="CP032514">
    <property type="protein sequence ID" value="AYD89917.1"/>
    <property type="molecule type" value="Genomic_DNA"/>
</dbReference>
<keyword evidence="2" id="KW-0472">Membrane</keyword>
<organism evidence="4 5">
    <name type="scientific">Actinomyces lilanjuaniae</name>
    <dbReference type="NCBI Taxonomy" id="2321394"/>
    <lineage>
        <taxon>Bacteria</taxon>
        <taxon>Bacillati</taxon>
        <taxon>Actinomycetota</taxon>
        <taxon>Actinomycetes</taxon>
        <taxon>Actinomycetales</taxon>
        <taxon>Actinomycetaceae</taxon>
        <taxon>Actinomyces</taxon>
    </lineage>
</organism>
<feature type="region of interest" description="Disordered" evidence="1">
    <location>
        <begin position="48"/>
        <end position="81"/>
    </location>
</feature>
<sequence>MSTSDSTGAQGRSPLTRPGFIAATALVVVIAVVAAALALANTMSSREDTAAAEGPASTEATGPVEIPPPSTAGPDHDGTQSVCGLEGEVTEQARLSQAPDVDYWDYQGTMAYPVSVEYGPAATDSDGFRYCFQHSPEGALYAAANAVSQGSDPTGEWLSYVVADGPYRDQLVSDTGTDETDAGTGEDSDETRISIVGFRLLEYEGSTARVDIAGRATVEGQTLTVSGVYELVWQGGDWKLSSEVAEPLTLAEIPDTSGYVIWGEQPGG</sequence>
<protein>
    <recommendedName>
        <fullName evidence="3">DUF8175 domain-containing protein</fullName>
    </recommendedName>
</protein>
<dbReference type="Proteomes" id="UP000273001">
    <property type="component" value="Chromosome"/>
</dbReference>
<evidence type="ECO:0000313" key="4">
    <source>
        <dbReference type="EMBL" id="AYD89917.1"/>
    </source>
</evidence>
<keyword evidence="5" id="KW-1185">Reference proteome</keyword>
<dbReference type="RefSeq" id="WP_120204591.1">
    <property type="nucleotide sequence ID" value="NZ_CP032514.1"/>
</dbReference>
<keyword evidence="2" id="KW-0812">Transmembrane</keyword>
<evidence type="ECO:0000256" key="2">
    <source>
        <dbReference type="SAM" id="Phobius"/>
    </source>
</evidence>
<evidence type="ECO:0000313" key="5">
    <source>
        <dbReference type="Proteomes" id="UP000273001"/>
    </source>
</evidence>
<reference evidence="4 5" key="1">
    <citation type="submission" date="2018-09" db="EMBL/GenBank/DDBJ databases">
        <authorList>
            <person name="Li J."/>
        </authorList>
    </citation>
    <scope>NUCLEOTIDE SEQUENCE [LARGE SCALE GENOMIC DNA]</scope>
    <source>
        <strain evidence="4 5">2129</strain>
    </source>
</reference>
<keyword evidence="2" id="KW-1133">Transmembrane helix</keyword>
<dbReference type="Pfam" id="PF26526">
    <property type="entry name" value="DUF8175"/>
    <property type="match status" value="1"/>
</dbReference>
<evidence type="ECO:0000256" key="1">
    <source>
        <dbReference type="SAM" id="MobiDB-lite"/>
    </source>
</evidence>
<name>A0ABN5PSI4_9ACTO</name>
<feature type="transmembrane region" description="Helical" evidence="2">
    <location>
        <begin position="20"/>
        <end position="40"/>
    </location>
</feature>
<proteinExistence type="predicted"/>
<gene>
    <name evidence="4" type="ORF">D5R93_07565</name>
</gene>
<accession>A0ABN5PSI4</accession>
<dbReference type="InterPro" id="IPR058488">
    <property type="entry name" value="DUF8175"/>
</dbReference>
<feature type="domain" description="DUF8175" evidence="3">
    <location>
        <begin position="67"/>
        <end position="260"/>
    </location>
</feature>